<dbReference type="Proteomes" id="UP000648187">
    <property type="component" value="Unassembled WGS sequence"/>
</dbReference>
<sequence>SDIHLECRYRRCSCFDGRSSVASVDCRPAQSRAVEKGPTLVPLATSPIPPHKNMKILPLEVVSEADTELKHAPPDPTLCGTCYTTIYVVKRRVDLCLTQQAHGGALRFSLLTADPEVVVMLQRSTFTQPRHAMPRI</sequence>
<accession>A0A835GE52</accession>
<comment type="caution">
    <text evidence="1">The sequence shown here is derived from an EMBL/GenBank/DDBJ whole genome shotgun (WGS) entry which is preliminary data.</text>
</comment>
<dbReference type="EMBL" id="JACKWZ010000168">
    <property type="protein sequence ID" value="KAF9413161.1"/>
    <property type="molecule type" value="Genomic_DNA"/>
</dbReference>
<organism evidence="1 2">
    <name type="scientific">Spodoptera exigua</name>
    <name type="common">Beet armyworm</name>
    <name type="synonym">Noctua fulgens</name>
    <dbReference type="NCBI Taxonomy" id="7107"/>
    <lineage>
        <taxon>Eukaryota</taxon>
        <taxon>Metazoa</taxon>
        <taxon>Ecdysozoa</taxon>
        <taxon>Arthropoda</taxon>
        <taxon>Hexapoda</taxon>
        <taxon>Insecta</taxon>
        <taxon>Pterygota</taxon>
        <taxon>Neoptera</taxon>
        <taxon>Endopterygota</taxon>
        <taxon>Lepidoptera</taxon>
        <taxon>Glossata</taxon>
        <taxon>Ditrysia</taxon>
        <taxon>Noctuoidea</taxon>
        <taxon>Noctuidae</taxon>
        <taxon>Amphipyrinae</taxon>
        <taxon>Spodoptera</taxon>
    </lineage>
</organism>
<feature type="non-terminal residue" evidence="1">
    <location>
        <position position="1"/>
    </location>
</feature>
<proteinExistence type="predicted"/>
<evidence type="ECO:0000313" key="2">
    <source>
        <dbReference type="Proteomes" id="UP000648187"/>
    </source>
</evidence>
<name>A0A835GE52_SPOEX</name>
<dbReference type="AlphaFoldDB" id="A0A835GE52"/>
<reference evidence="1" key="1">
    <citation type="submission" date="2020-08" db="EMBL/GenBank/DDBJ databases">
        <title>Spodoptera exigua strain:BAW_Kor-Di-RS1 Genome sequencing and assembly.</title>
        <authorList>
            <person name="Kim J."/>
            <person name="Nam H.Y."/>
            <person name="Kwon M."/>
            <person name="Choi J.H."/>
            <person name="Cho S.R."/>
            <person name="Kim G.-H."/>
        </authorList>
    </citation>
    <scope>NUCLEOTIDE SEQUENCE</scope>
    <source>
        <strain evidence="1">BAW_Kor-Di-RS1</strain>
        <tissue evidence="1">Whole-body</tissue>
    </source>
</reference>
<keyword evidence="2" id="KW-1185">Reference proteome</keyword>
<gene>
    <name evidence="1" type="ORF">HW555_008515</name>
</gene>
<evidence type="ECO:0000313" key="1">
    <source>
        <dbReference type="EMBL" id="KAF9413161.1"/>
    </source>
</evidence>
<protein>
    <submittedName>
        <fullName evidence="1">Uncharacterized protein</fullName>
    </submittedName>
</protein>